<feature type="domain" description="Glycosyl hydrolase family 36 C-terminal" evidence="7">
    <location>
        <begin position="651"/>
        <end position="726"/>
    </location>
</feature>
<evidence type="ECO:0000256" key="1">
    <source>
        <dbReference type="ARBA" id="ARBA00001255"/>
    </source>
</evidence>
<dbReference type="EC" id="3.2.1.22" evidence="2 5"/>
<dbReference type="InterPro" id="IPR002252">
    <property type="entry name" value="Glyco_hydro_36"/>
</dbReference>
<evidence type="ECO:0000313" key="9">
    <source>
        <dbReference type="EMBL" id="HJC05255.1"/>
    </source>
</evidence>
<dbReference type="PANTHER" id="PTHR43053">
    <property type="entry name" value="GLYCOSIDASE FAMILY 31"/>
    <property type="match status" value="1"/>
</dbReference>
<dbReference type="PROSITE" id="PS00512">
    <property type="entry name" value="ALPHA_GALACTOSIDASE"/>
    <property type="match status" value="1"/>
</dbReference>
<dbReference type="FunFam" id="3.20.20.70:FF:000118">
    <property type="entry name" value="Alpha-galactosidase"/>
    <property type="match status" value="1"/>
</dbReference>
<gene>
    <name evidence="9" type="ORF">H9704_03745</name>
</gene>
<evidence type="ECO:0000256" key="6">
    <source>
        <dbReference type="PIRSR" id="PIRSR005536-1"/>
    </source>
</evidence>
<evidence type="ECO:0000259" key="7">
    <source>
        <dbReference type="Pfam" id="PF16874"/>
    </source>
</evidence>
<dbReference type="InterPro" id="IPR031705">
    <property type="entry name" value="Glyco_hydro_36_C"/>
</dbReference>
<dbReference type="GO" id="GO:0016052">
    <property type="term" value="P:carbohydrate catabolic process"/>
    <property type="evidence" value="ECO:0007669"/>
    <property type="project" value="InterPro"/>
</dbReference>
<comment type="caution">
    <text evidence="9">The sequence shown here is derived from an EMBL/GenBank/DDBJ whole genome shotgun (WGS) entry which is preliminary data.</text>
</comment>
<keyword evidence="3 5" id="KW-0378">Hydrolase</keyword>
<evidence type="ECO:0000259" key="8">
    <source>
        <dbReference type="Pfam" id="PF16875"/>
    </source>
</evidence>
<proteinExistence type="inferred from homology"/>
<evidence type="ECO:0000256" key="4">
    <source>
        <dbReference type="ARBA" id="ARBA00023295"/>
    </source>
</evidence>
<evidence type="ECO:0000256" key="5">
    <source>
        <dbReference type="PIRNR" id="PIRNR005536"/>
    </source>
</evidence>
<sequence>MAVNYDETTGIFTIQTEKSSYQMQVDRFGVLLHLYYGGRVNGPMDYLLTFQDRGFSGNLYDAGADRTYSLDALPQEYPCQGTGDFRSVCLSMENPDGTLSCDLRYRSHKIYNGKYGLPGLPAVYAKEEEAQTLEIRLEDEASGLEAVLFYGVLPKYDVITRSVCLTNRGTEPVVLHKASTVCLDFLWGDYDLLRFYGRHAMERNLERAPIAHGMTSIGSRRGASSHQYNPFMIVADRNAGEEDGRCYGLSFVYSGNFKGEAEKDQYGQTRVIMGLQDELFSYRLKPGEAFYGPEVILSYSGEGIGKLSRNFHKVIRHNLCRGKFKEMPRPVLVNNWEATYLDFTGEKICEIGRQAAELGIEMLVLDDGWFGKRDSDSVSLGDWVVNEKKLGGPLSSIVERVNAMGLKFGLWVEPEMVSEDSDLYRAHPDWAMVIPGRRPVRSRQQLVLDFSREEVADYIFDSLCRVLDSANVEYLKWDMNRSVIDVYSALAGCAEQGEVLYKYTLGLYRFLDRIGRRYPNILIEGCCGGGGRFDAGMLYYGPQIWCSDNTDAIDRIRIQYGTSFGYPISAVGSHVSAVPNHQTGRSVPLKTRGAVAMAGSFGYELDLGKLTPAEKEEVKAQVKAYKDNWKLIQDGEYYRLSNPYEPDGLGAWEFAAEDGSEALLTVVALNTHGNPLTSYVRLKGLRADGWYRDEAAGKMYEGRALMEGGIPVPHMEDEYQSWQMHLRLCGER</sequence>
<reference evidence="9" key="2">
    <citation type="submission" date="2021-04" db="EMBL/GenBank/DDBJ databases">
        <authorList>
            <person name="Gilroy R."/>
        </authorList>
    </citation>
    <scope>NUCLEOTIDE SEQUENCE</scope>
    <source>
        <strain evidence="9">CHK180-15479</strain>
    </source>
</reference>
<name>A0A9D2SGF1_9FIRM</name>
<dbReference type="GO" id="GO:0004557">
    <property type="term" value="F:alpha-galactosidase activity"/>
    <property type="evidence" value="ECO:0007669"/>
    <property type="project" value="UniProtKB-UniRule"/>
</dbReference>
<dbReference type="InterPro" id="IPR050985">
    <property type="entry name" value="Alpha-glycosidase_related"/>
</dbReference>
<dbReference type="CDD" id="cd14791">
    <property type="entry name" value="GH36"/>
    <property type="match status" value="1"/>
</dbReference>
<feature type="domain" description="Glycosyl hydrolase family 36 N-terminal" evidence="8">
    <location>
        <begin position="30"/>
        <end position="285"/>
    </location>
</feature>
<dbReference type="PANTHER" id="PTHR43053:SF3">
    <property type="entry name" value="ALPHA-GALACTOSIDASE C-RELATED"/>
    <property type="match status" value="1"/>
</dbReference>
<accession>A0A9D2SGF1</accession>
<organism evidence="9 10">
    <name type="scientific">Candidatus Enterocloster excrementipullorum</name>
    <dbReference type="NCBI Taxonomy" id="2838559"/>
    <lineage>
        <taxon>Bacteria</taxon>
        <taxon>Bacillati</taxon>
        <taxon>Bacillota</taxon>
        <taxon>Clostridia</taxon>
        <taxon>Lachnospirales</taxon>
        <taxon>Lachnospiraceae</taxon>
        <taxon>Enterocloster</taxon>
    </lineage>
</organism>
<reference evidence="9" key="1">
    <citation type="journal article" date="2021" name="PeerJ">
        <title>Extensive microbial diversity within the chicken gut microbiome revealed by metagenomics and culture.</title>
        <authorList>
            <person name="Gilroy R."/>
            <person name="Ravi A."/>
            <person name="Getino M."/>
            <person name="Pursley I."/>
            <person name="Horton D.L."/>
            <person name="Alikhan N.F."/>
            <person name="Baker D."/>
            <person name="Gharbi K."/>
            <person name="Hall N."/>
            <person name="Watson M."/>
            <person name="Adriaenssens E.M."/>
            <person name="Foster-Nyarko E."/>
            <person name="Jarju S."/>
            <person name="Secka A."/>
            <person name="Antonio M."/>
            <person name="Oren A."/>
            <person name="Chaudhuri R.R."/>
            <person name="La Ragione R."/>
            <person name="Hildebrand F."/>
            <person name="Pallen M.J."/>
        </authorList>
    </citation>
    <scope>NUCLEOTIDE SEQUENCE</scope>
    <source>
        <strain evidence="9">CHK180-15479</strain>
    </source>
</reference>
<dbReference type="InterPro" id="IPR017853">
    <property type="entry name" value="GH"/>
</dbReference>
<dbReference type="Pfam" id="PF16874">
    <property type="entry name" value="Glyco_hydro_36C"/>
    <property type="match status" value="1"/>
</dbReference>
<dbReference type="InterPro" id="IPR013780">
    <property type="entry name" value="Glyco_hydro_b"/>
</dbReference>
<feature type="active site" description="Proton donor" evidence="6">
    <location>
        <position position="548"/>
    </location>
</feature>
<dbReference type="Pfam" id="PF16875">
    <property type="entry name" value="Glyco_hydro_36N"/>
    <property type="match status" value="1"/>
</dbReference>
<dbReference type="PRINTS" id="PR00743">
    <property type="entry name" value="GLHYDRLASE36"/>
</dbReference>
<evidence type="ECO:0000256" key="3">
    <source>
        <dbReference type="ARBA" id="ARBA00022801"/>
    </source>
</evidence>
<dbReference type="Proteomes" id="UP000823910">
    <property type="component" value="Unassembled WGS sequence"/>
</dbReference>
<dbReference type="Pfam" id="PF02065">
    <property type="entry name" value="Melibiase"/>
    <property type="match status" value="1"/>
</dbReference>
<dbReference type="InterPro" id="IPR031704">
    <property type="entry name" value="Glyco_hydro_36_N"/>
</dbReference>
<dbReference type="PIRSF" id="PIRSF005536">
    <property type="entry name" value="Agal"/>
    <property type="match status" value="1"/>
</dbReference>
<dbReference type="Gene3D" id="2.60.40.1180">
    <property type="entry name" value="Golgi alpha-mannosidase II"/>
    <property type="match status" value="1"/>
</dbReference>
<keyword evidence="4 5" id="KW-0326">Glycosidase</keyword>
<protein>
    <recommendedName>
        <fullName evidence="2 5">Alpha-galactosidase</fullName>
        <ecNumber evidence="2 5">3.2.1.22</ecNumber>
    </recommendedName>
</protein>
<comment type="catalytic activity">
    <reaction evidence="1 5">
        <text>Hydrolysis of terminal, non-reducing alpha-D-galactose residues in alpha-D-galactosides, including galactose oligosaccharides, galactomannans and galactolipids.</text>
        <dbReference type="EC" id="3.2.1.22"/>
    </reaction>
</comment>
<evidence type="ECO:0000256" key="2">
    <source>
        <dbReference type="ARBA" id="ARBA00012755"/>
    </source>
</evidence>
<dbReference type="AlphaFoldDB" id="A0A9D2SGF1"/>
<dbReference type="InterPro" id="IPR038417">
    <property type="entry name" value="Alpga-gal_N_sf"/>
</dbReference>
<dbReference type="EMBL" id="DWWT01000015">
    <property type="protein sequence ID" value="HJC05255.1"/>
    <property type="molecule type" value="Genomic_DNA"/>
</dbReference>
<dbReference type="Gene3D" id="3.20.20.70">
    <property type="entry name" value="Aldolase class I"/>
    <property type="match status" value="1"/>
</dbReference>
<dbReference type="InterPro" id="IPR013785">
    <property type="entry name" value="Aldolase_TIM"/>
</dbReference>
<dbReference type="SUPFAM" id="SSF51445">
    <property type="entry name" value="(Trans)glycosidases"/>
    <property type="match status" value="1"/>
</dbReference>
<dbReference type="InterPro" id="IPR000111">
    <property type="entry name" value="Glyco_hydro_27/36_CS"/>
</dbReference>
<feature type="active site" description="Nucleophile" evidence="6">
    <location>
        <position position="478"/>
    </location>
</feature>
<comment type="similarity">
    <text evidence="5">Belongs to the glycosyl hydrolase.</text>
</comment>
<evidence type="ECO:0000313" key="10">
    <source>
        <dbReference type="Proteomes" id="UP000823910"/>
    </source>
</evidence>
<dbReference type="Gene3D" id="2.70.98.60">
    <property type="entry name" value="alpha-galactosidase from lactobacil brevis"/>
    <property type="match status" value="1"/>
</dbReference>